<reference evidence="2 3" key="2">
    <citation type="journal article" date="2012" name="Proc. Natl. Acad. Sci. U.S.A.">
        <title>Antigenic diversity is generated by distinct evolutionary mechanisms in African trypanosome species.</title>
        <authorList>
            <person name="Jackson A.P."/>
            <person name="Berry A."/>
            <person name="Aslett M."/>
            <person name="Allison H.C."/>
            <person name="Burton P."/>
            <person name="Vavrova-Anderson J."/>
            <person name="Brown R."/>
            <person name="Browne H."/>
            <person name="Corton N."/>
            <person name="Hauser H."/>
            <person name="Gamble J."/>
            <person name="Gilderthorp R."/>
            <person name="Marcello L."/>
            <person name="McQuillan J."/>
            <person name="Otto T.D."/>
            <person name="Quail M.A."/>
            <person name="Sanders M.J."/>
            <person name="van Tonder A."/>
            <person name="Ginger M.L."/>
            <person name="Field M.C."/>
            <person name="Barry J.D."/>
            <person name="Hertz-Fowler C."/>
            <person name="Berriman M."/>
        </authorList>
    </citation>
    <scope>NUCLEOTIDE SEQUENCE [LARGE SCALE GENOMIC DNA]</scope>
    <source>
        <strain evidence="2 3">IL3000</strain>
    </source>
</reference>
<feature type="signal peptide" evidence="1">
    <location>
        <begin position="1"/>
        <end position="20"/>
    </location>
</feature>
<evidence type="ECO:0000313" key="3">
    <source>
        <dbReference type="Proteomes" id="UP000000702"/>
    </source>
</evidence>
<protein>
    <submittedName>
        <fullName evidence="2">WGS project CAEQ00000000 data, annotated contig 2204</fullName>
    </submittedName>
</protein>
<evidence type="ECO:0000256" key="1">
    <source>
        <dbReference type="SAM" id="SignalP"/>
    </source>
</evidence>
<keyword evidence="3" id="KW-1185">Reference proteome</keyword>
<feature type="chain" id="PRO_5003394868" evidence="1">
    <location>
        <begin position="21"/>
        <end position="194"/>
    </location>
</feature>
<gene>
    <name evidence="2" type="ORF">TCIL3000_0_54660</name>
</gene>
<proteinExistence type="predicted"/>
<dbReference type="EMBL" id="CAEQ01001690">
    <property type="protein sequence ID" value="CCD14896.1"/>
    <property type="molecule type" value="Genomic_DNA"/>
</dbReference>
<evidence type="ECO:0000313" key="2">
    <source>
        <dbReference type="EMBL" id="CCD14896.1"/>
    </source>
</evidence>
<sequence>MMMYFWMVVIMVIVVTVGMATVGDNHNGKKHDTLCGLLSAAVSIFQSGKGGPVLRKALQRAIFGGESGALSLKTLIETPPEEFKNPGRRANWCGACRYIGEAYPGKSIPHDLICLCTVGENGYPFKESSITKLCGLSATELGCSRDSSPRCEAGDGEGWSELSTGTSAKEHIDATWKTAVAKCLREGLKLDLEK</sequence>
<dbReference type="Proteomes" id="UP000000702">
    <property type="component" value="Unassembled WGS sequence"/>
</dbReference>
<accession>F9WCA3</accession>
<dbReference type="AlphaFoldDB" id="F9WCA3"/>
<keyword evidence="1" id="KW-0732">Signal</keyword>
<name>F9WCA3_TRYCI</name>
<comment type="caution">
    <text evidence="2">The sequence shown here is derived from an EMBL/GenBank/DDBJ whole genome shotgun (WGS) entry which is preliminary data.</text>
</comment>
<organism evidence="2 3">
    <name type="scientific">Trypanosoma congolense (strain IL3000)</name>
    <dbReference type="NCBI Taxonomy" id="1068625"/>
    <lineage>
        <taxon>Eukaryota</taxon>
        <taxon>Discoba</taxon>
        <taxon>Euglenozoa</taxon>
        <taxon>Kinetoplastea</taxon>
        <taxon>Metakinetoplastina</taxon>
        <taxon>Trypanosomatida</taxon>
        <taxon>Trypanosomatidae</taxon>
        <taxon>Trypanosoma</taxon>
        <taxon>Nannomonas</taxon>
    </lineage>
</organism>
<reference evidence="3" key="1">
    <citation type="submission" date="2011-07" db="EMBL/GenBank/DDBJ databases">
        <title>Divergent evolution of antigenic variation in African trypanosomes.</title>
        <authorList>
            <person name="Jackson A.P."/>
            <person name="Berry A."/>
            <person name="Allison H.C."/>
            <person name="Burton P."/>
            <person name="Anderson J."/>
            <person name="Aslett M."/>
            <person name="Brown R."/>
            <person name="Corton N."/>
            <person name="Harris D."/>
            <person name="Hauser H."/>
            <person name="Gamble J."/>
            <person name="Gilderthorp R."/>
            <person name="McQuillan J."/>
            <person name="Quail M.A."/>
            <person name="Sanders M."/>
            <person name="Van Tonder A."/>
            <person name="Ginger M.L."/>
            <person name="Donelson J.E."/>
            <person name="Field M.C."/>
            <person name="Barry J.D."/>
            <person name="Berriman M."/>
            <person name="Hertz-Fowler C."/>
        </authorList>
    </citation>
    <scope>NUCLEOTIDE SEQUENCE [LARGE SCALE GENOMIC DNA]</scope>
    <source>
        <strain evidence="3">IL3000</strain>
    </source>
</reference>
<dbReference type="VEuPathDB" id="TriTrypDB:TcIL3000_0_54660"/>
<feature type="non-terminal residue" evidence="2">
    <location>
        <position position="194"/>
    </location>
</feature>